<keyword evidence="1" id="KW-0175">Coiled coil</keyword>
<keyword evidence="3" id="KW-0413">Isomerase</keyword>
<comment type="caution">
    <text evidence="3">The sequence shown here is derived from an EMBL/GenBank/DDBJ whole genome shotgun (WGS) entry which is preliminary data.</text>
</comment>
<proteinExistence type="predicted"/>
<evidence type="ECO:0000256" key="1">
    <source>
        <dbReference type="SAM" id="Coils"/>
    </source>
</evidence>
<dbReference type="Gene3D" id="3.20.20.150">
    <property type="entry name" value="Divalent-metal-dependent TIM barrel enzymes"/>
    <property type="match status" value="1"/>
</dbReference>
<organism evidence="3 4">
    <name type="scientific">Candidatus Uhrbacteria bacterium GW2011_GWF2_39_13</name>
    <dbReference type="NCBI Taxonomy" id="1618995"/>
    <lineage>
        <taxon>Bacteria</taxon>
        <taxon>Candidatus Uhriibacteriota</taxon>
    </lineage>
</organism>
<dbReference type="InterPro" id="IPR050312">
    <property type="entry name" value="IolE/XylAMocC-like"/>
</dbReference>
<feature type="coiled-coil region" evidence="1">
    <location>
        <begin position="73"/>
        <end position="100"/>
    </location>
</feature>
<feature type="domain" description="Xylose isomerase-like TIM barrel" evidence="2">
    <location>
        <begin position="27"/>
        <end position="264"/>
    </location>
</feature>
<accession>A0A0G0MKQ3</accession>
<sequence length="287" mass="31961">MKVGLSTHSLVKVISNGQMNVLDAIGWIAKNGGEHVEIVPSGYTITGNKQLIEDIVNKVKEVGLDISSYTIGANFLQSSQEAYRTEIERLKKEVDIASELGVKLMRHDVAYRPPEEASQEQFEKDLPVLADACREIAEHAAQYGIITSVENHGYHIQHSERVLRLVKLVGMENYRITLDIGNFIAIDEDPLASTKKMMALASLVHVKDFYIRNKNKNPGEGFLTTAGGNFKRGAIVGHGDMDIRGIFKTLKTNGYDGYISIEFAGMEDCLLASKISMDNTRRLWNEM</sequence>
<dbReference type="Proteomes" id="UP000033935">
    <property type="component" value="Unassembled WGS sequence"/>
</dbReference>
<evidence type="ECO:0000259" key="2">
    <source>
        <dbReference type="Pfam" id="PF01261"/>
    </source>
</evidence>
<dbReference type="Pfam" id="PF01261">
    <property type="entry name" value="AP_endonuc_2"/>
    <property type="match status" value="1"/>
</dbReference>
<evidence type="ECO:0000313" key="4">
    <source>
        <dbReference type="Proteomes" id="UP000033935"/>
    </source>
</evidence>
<gene>
    <name evidence="3" type="ORF">UT30_C0021G0012</name>
</gene>
<dbReference type="SUPFAM" id="SSF51658">
    <property type="entry name" value="Xylose isomerase-like"/>
    <property type="match status" value="1"/>
</dbReference>
<dbReference type="EMBL" id="LBWG01000021">
    <property type="protein sequence ID" value="KKR03713.1"/>
    <property type="molecule type" value="Genomic_DNA"/>
</dbReference>
<evidence type="ECO:0000313" key="3">
    <source>
        <dbReference type="EMBL" id="KKR03713.1"/>
    </source>
</evidence>
<dbReference type="GO" id="GO:0016853">
    <property type="term" value="F:isomerase activity"/>
    <property type="evidence" value="ECO:0007669"/>
    <property type="project" value="UniProtKB-KW"/>
</dbReference>
<protein>
    <submittedName>
        <fullName evidence="3">Xylose isomerase domain-containing protein</fullName>
    </submittedName>
</protein>
<dbReference type="AlphaFoldDB" id="A0A0G0MKQ3"/>
<dbReference type="PATRIC" id="fig|1618995.3.peg.849"/>
<dbReference type="PANTHER" id="PTHR12110:SF53">
    <property type="entry name" value="BLR5974 PROTEIN"/>
    <property type="match status" value="1"/>
</dbReference>
<dbReference type="InterPro" id="IPR013022">
    <property type="entry name" value="Xyl_isomerase-like_TIM-brl"/>
</dbReference>
<reference evidence="3 4" key="1">
    <citation type="journal article" date="2015" name="Nature">
        <title>rRNA introns, odd ribosomes, and small enigmatic genomes across a large radiation of phyla.</title>
        <authorList>
            <person name="Brown C.T."/>
            <person name="Hug L.A."/>
            <person name="Thomas B.C."/>
            <person name="Sharon I."/>
            <person name="Castelle C.J."/>
            <person name="Singh A."/>
            <person name="Wilkins M.J."/>
            <person name="Williams K.H."/>
            <person name="Banfield J.F."/>
        </authorList>
    </citation>
    <scope>NUCLEOTIDE SEQUENCE [LARGE SCALE GENOMIC DNA]</scope>
</reference>
<dbReference type="InterPro" id="IPR036237">
    <property type="entry name" value="Xyl_isomerase-like_sf"/>
</dbReference>
<name>A0A0G0MKQ3_9BACT</name>
<dbReference type="PANTHER" id="PTHR12110">
    <property type="entry name" value="HYDROXYPYRUVATE ISOMERASE"/>
    <property type="match status" value="1"/>
</dbReference>